<dbReference type="eggNOG" id="COG0655">
    <property type="taxonomic scope" value="Bacteria"/>
</dbReference>
<dbReference type="GO" id="GO:0010181">
    <property type="term" value="F:FMN binding"/>
    <property type="evidence" value="ECO:0007669"/>
    <property type="project" value="InterPro"/>
</dbReference>
<dbReference type="EMBL" id="BAVS01000036">
    <property type="protein sequence ID" value="GAE95007.1"/>
    <property type="molecule type" value="Genomic_DNA"/>
</dbReference>
<reference evidence="2 3" key="1">
    <citation type="journal article" date="2014" name="Genome Announc.">
        <title>Draft Genome Sequence of the Boron-Tolerant and Moderately Halotolerant Bacterium Gracilibacillus boraciitolerans JCM 21714T.</title>
        <authorList>
            <person name="Ahmed I."/>
            <person name="Oshima K."/>
            <person name="Suda W."/>
            <person name="Kitamura K."/>
            <person name="Iida T."/>
            <person name="Ohmori Y."/>
            <person name="Fujiwara T."/>
            <person name="Hattori M."/>
            <person name="Ohkuma M."/>
        </authorList>
    </citation>
    <scope>NUCLEOTIDE SEQUENCE [LARGE SCALE GENOMIC DNA]</scope>
    <source>
        <strain evidence="2 3">JCM 21714</strain>
    </source>
</reference>
<proteinExistence type="predicted"/>
<dbReference type="STRING" id="1298598.JCM21714_4210"/>
<accession>W4VP79</accession>
<feature type="domain" description="Flavodoxin-like" evidence="1">
    <location>
        <begin position="4"/>
        <end position="91"/>
    </location>
</feature>
<evidence type="ECO:0000313" key="3">
    <source>
        <dbReference type="Proteomes" id="UP000019102"/>
    </source>
</evidence>
<evidence type="ECO:0000259" key="1">
    <source>
        <dbReference type="PROSITE" id="PS50902"/>
    </source>
</evidence>
<name>W4VP79_9BACI</name>
<organism evidence="2 3">
    <name type="scientific">Gracilibacillus boraciitolerans JCM 21714</name>
    <dbReference type="NCBI Taxonomy" id="1298598"/>
    <lineage>
        <taxon>Bacteria</taxon>
        <taxon>Bacillati</taxon>
        <taxon>Bacillota</taxon>
        <taxon>Bacilli</taxon>
        <taxon>Bacillales</taxon>
        <taxon>Bacillaceae</taxon>
        <taxon>Gracilibacillus</taxon>
    </lineage>
</organism>
<dbReference type="Gene3D" id="3.40.50.360">
    <property type="match status" value="1"/>
</dbReference>
<dbReference type="InterPro" id="IPR008254">
    <property type="entry name" value="Flavodoxin/NO_synth"/>
</dbReference>
<dbReference type="SUPFAM" id="SSF52218">
    <property type="entry name" value="Flavoproteins"/>
    <property type="match status" value="1"/>
</dbReference>
<dbReference type="AlphaFoldDB" id="W4VP79"/>
<gene>
    <name evidence="2" type="ORF">JCM21714_4210</name>
</gene>
<dbReference type="PROSITE" id="PS50902">
    <property type="entry name" value="FLAVODOXIN_LIKE"/>
    <property type="match status" value="1"/>
</dbReference>
<evidence type="ECO:0000313" key="2">
    <source>
        <dbReference type="EMBL" id="GAE95007.1"/>
    </source>
</evidence>
<protein>
    <submittedName>
        <fullName evidence="2">Trp repressor binding protein</fullName>
    </submittedName>
</protein>
<comment type="caution">
    <text evidence="2">The sequence shown here is derived from an EMBL/GenBank/DDBJ whole genome shotgun (WGS) entry which is preliminary data.</text>
</comment>
<dbReference type="GO" id="GO:0016651">
    <property type="term" value="F:oxidoreductase activity, acting on NAD(P)H"/>
    <property type="evidence" value="ECO:0007669"/>
    <property type="project" value="UniProtKB-ARBA"/>
</dbReference>
<dbReference type="Proteomes" id="UP000019102">
    <property type="component" value="Unassembled WGS sequence"/>
</dbReference>
<keyword evidence="3" id="KW-1185">Reference proteome</keyword>
<sequence>MVKVAIVYYSSTGTNYQLSRWAEEAIKEAGAEAKLVRVAETAPEAAVASNPGWKQHLEDTKDIPVATSEDIEWLMPFYSVYQHVLVHFHRK</sequence>
<dbReference type="InterPro" id="IPR029039">
    <property type="entry name" value="Flavoprotein-like_sf"/>
</dbReference>